<dbReference type="PANTHER" id="PTHR43114">
    <property type="entry name" value="ADENINE DEAMINASE"/>
    <property type="match status" value="1"/>
</dbReference>
<keyword evidence="8" id="KW-1185">Reference proteome</keyword>
<evidence type="ECO:0000256" key="1">
    <source>
        <dbReference type="ARBA" id="ARBA00001947"/>
    </source>
</evidence>
<evidence type="ECO:0000313" key="7">
    <source>
        <dbReference type="EMBL" id="MBP2115517.1"/>
    </source>
</evidence>
<dbReference type="Pfam" id="PF00962">
    <property type="entry name" value="A_deaminase"/>
    <property type="match status" value="1"/>
</dbReference>
<feature type="domain" description="Adenosine deaminase" evidence="6">
    <location>
        <begin position="162"/>
        <end position="307"/>
    </location>
</feature>
<dbReference type="Gene3D" id="3.20.20.140">
    <property type="entry name" value="Metal-dependent hydrolases"/>
    <property type="match status" value="1"/>
</dbReference>
<dbReference type="PANTHER" id="PTHR43114:SF6">
    <property type="entry name" value="ADENINE DEAMINASE"/>
    <property type="match status" value="1"/>
</dbReference>
<dbReference type="RefSeq" id="WP_155991481.1">
    <property type="nucleotide sequence ID" value="NZ_JAGGLV010000028.1"/>
</dbReference>
<evidence type="ECO:0000313" key="8">
    <source>
        <dbReference type="Proteomes" id="UP000773462"/>
    </source>
</evidence>
<organism evidence="7 8">
    <name type="scientific">Paenibacillus silagei</name>
    <dbReference type="NCBI Taxonomy" id="1670801"/>
    <lineage>
        <taxon>Bacteria</taxon>
        <taxon>Bacillati</taxon>
        <taxon>Bacillota</taxon>
        <taxon>Bacilli</taxon>
        <taxon>Bacillales</taxon>
        <taxon>Paenibacillaceae</taxon>
        <taxon>Paenibacillus</taxon>
    </lineage>
</organism>
<evidence type="ECO:0000256" key="4">
    <source>
        <dbReference type="ARBA" id="ARBA00022801"/>
    </source>
</evidence>
<accession>A0ABS4NZN5</accession>
<evidence type="ECO:0000256" key="3">
    <source>
        <dbReference type="ARBA" id="ARBA00022723"/>
    </source>
</evidence>
<evidence type="ECO:0000256" key="5">
    <source>
        <dbReference type="ARBA" id="ARBA00022833"/>
    </source>
</evidence>
<dbReference type="Proteomes" id="UP000773462">
    <property type="component" value="Unassembled WGS sequence"/>
</dbReference>
<protein>
    <submittedName>
        <fullName evidence="7">Adenosine deaminase</fullName>
        <ecNumber evidence="7">3.5.4.4</ecNumber>
    </submittedName>
</protein>
<sequence length="315" mass="35479">MSTKQRFVEALMNESLVELQSIPKSDLHNHAGRGGNIRYISEWAHVDIEPAAEPFRSLQDMQQWFVESVKRHCPGIQGYLKRIEASFAQAADDHIERLALSFGVDEVDTLGGMEPFMRIMNEYHRRFAPATQFLPELALDRACNVDEVYNRLDEILAYRWFRSIDICCDEFAQPITSFKSIYQAANTAGLALKAHVGEFGTADDVMEAVEELGLHEVHHGIAAVRSPQIMNWLSAHHIQLNVCPTSNIMLGVAENYGSHPIRKLYDCGVPVTINTDDLLIFNQSISQEYMNLYQAGLMTAEELNEIRLIGLGGVL</sequence>
<dbReference type="InterPro" id="IPR001365">
    <property type="entry name" value="A_deaminase_dom"/>
</dbReference>
<keyword evidence="4 7" id="KW-0378">Hydrolase</keyword>
<dbReference type="EC" id="3.5.4.4" evidence="7"/>
<dbReference type="EMBL" id="JAGGLV010000028">
    <property type="protein sequence ID" value="MBP2115517.1"/>
    <property type="molecule type" value="Genomic_DNA"/>
</dbReference>
<reference evidence="7 8" key="1">
    <citation type="submission" date="2021-03" db="EMBL/GenBank/DDBJ databases">
        <title>Genomic Encyclopedia of Type Strains, Phase IV (KMG-IV): sequencing the most valuable type-strain genomes for metagenomic binning, comparative biology and taxonomic classification.</title>
        <authorList>
            <person name="Goeker M."/>
        </authorList>
    </citation>
    <scope>NUCLEOTIDE SEQUENCE [LARGE SCALE GENOMIC DNA]</scope>
    <source>
        <strain evidence="7 8">DSM 101953</strain>
    </source>
</reference>
<dbReference type="SUPFAM" id="SSF51556">
    <property type="entry name" value="Metallo-dependent hydrolases"/>
    <property type="match status" value="1"/>
</dbReference>
<comment type="cofactor">
    <cofactor evidence="1">
        <name>Zn(2+)</name>
        <dbReference type="ChEBI" id="CHEBI:29105"/>
    </cofactor>
</comment>
<comment type="caution">
    <text evidence="7">The sequence shown here is derived from an EMBL/GenBank/DDBJ whole genome shotgun (WGS) entry which is preliminary data.</text>
</comment>
<keyword evidence="5" id="KW-0862">Zinc</keyword>
<dbReference type="InterPro" id="IPR032466">
    <property type="entry name" value="Metal_Hydrolase"/>
</dbReference>
<dbReference type="GO" id="GO:0016787">
    <property type="term" value="F:hydrolase activity"/>
    <property type="evidence" value="ECO:0007669"/>
    <property type="project" value="UniProtKB-KW"/>
</dbReference>
<gene>
    <name evidence="7" type="ORF">J2Z70_005704</name>
</gene>
<keyword evidence="3" id="KW-0479">Metal-binding</keyword>
<proteinExistence type="inferred from homology"/>
<dbReference type="InterPro" id="IPR006330">
    <property type="entry name" value="Ado/ade_deaminase"/>
</dbReference>
<name>A0ABS4NZN5_9BACL</name>
<comment type="similarity">
    <text evidence="2">Belongs to the metallo-dependent hydrolases superfamily. Adenosine and AMP deaminases family.</text>
</comment>
<evidence type="ECO:0000256" key="2">
    <source>
        <dbReference type="ARBA" id="ARBA00006676"/>
    </source>
</evidence>
<evidence type="ECO:0000259" key="6">
    <source>
        <dbReference type="Pfam" id="PF00962"/>
    </source>
</evidence>